<evidence type="ECO:0000256" key="1">
    <source>
        <dbReference type="SAM" id="SignalP"/>
    </source>
</evidence>
<dbReference type="EMBL" id="JADBJN010000001">
    <property type="protein sequence ID" value="KAG5682903.1"/>
    <property type="molecule type" value="Genomic_DNA"/>
</dbReference>
<keyword evidence="3" id="KW-1185">Reference proteome</keyword>
<feature type="signal peptide" evidence="1">
    <location>
        <begin position="1"/>
        <end position="16"/>
    </location>
</feature>
<evidence type="ECO:0008006" key="4">
    <source>
        <dbReference type="Google" id="ProtNLM"/>
    </source>
</evidence>
<protein>
    <recommendedName>
        <fullName evidence="4">Lipoprotein</fullName>
    </recommendedName>
</protein>
<sequence>MMKLIIFGLLITFVACDPTMYKKNEHDLYEPDLVAVSSTVYPELEMPNKDEITSQMDQQFKKAYYSLFKKKFDDTKLEKPEKDTLLTDKKKFIKSSEKDKEKKSR</sequence>
<gene>
    <name evidence="2" type="ORF">PVAND_012221</name>
</gene>
<accession>A0A9J6CM34</accession>
<evidence type="ECO:0000313" key="2">
    <source>
        <dbReference type="EMBL" id="KAG5682903.1"/>
    </source>
</evidence>
<dbReference type="Proteomes" id="UP001107558">
    <property type="component" value="Chromosome 1"/>
</dbReference>
<comment type="caution">
    <text evidence="2">The sequence shown here is derived from an EMBL/GenBank/DDBJ whole genome shotgun (WGS) entry which is preliminary data.</text>
</comment>
<name>A0A9J6CM34_POLVA</name>
<organism evidence="2 3">
    <name type="scientific">Polypedilum vanderplanki</name>
    <name type="common">Sleeping chironomid midge</name>
    <dbReference type="NCBI Taxonomy" id="319348"/>
    <lineage>
        <taxon>Eukaryota</taxon>
        <taxon>Metazoa</taxon>
        <taxon>Ecdysozoa</taxon>
        <taxon>Arthropoda</taxon>
        <taxon>Hexapoda</taxon>
        <taxon>Insecta</taxon>
        <taxon>Pterygota</taxon>
        <taxon>Neoptera</taxon>
        <taxon>Endopterygota</taxon>
        <taxon>Diptera</taxon>
        <taxon>Nematocera</taxon>
        <taxon>Chironomoidea</taxon>
        <taxon>Chironomidae</taxon>
        <taxon>Chironominae</taxon>
        <taxon>Polypedilum</taxon>
        <taxon>Polypedilum</taxon>
    </lineage>
</organism>
<dbReference type="PROSITE" id="PS51257">
    <property type="entry name" value="PROKAR_LIPOPROTEIN"/>
    <property type="match status" value="1"/>
</dbReference>
<feature type="chain" id="PRO_5039941381" description="Lipoprotein" evidence="1">
    <location>
        <begin position="17"/>
        <end position="105"/>
    </location>
</feature>
<reference evidence="2" key="1">
    <citation type="submission" date="2021-03" db="EMBL/GenBank/DDBJ databases">
        <title>Chromosome level genome of the anhydrobiotic midge Polypedilum vanderplanki.</title>
        <authorList>
            <person name="Yoshida Y."/>
            <person name="Kikawada T."/>
            <person name="Gusev O."/>
        </authorList>
    </citation>
    <scope>NUCLEOTIDE SEQUENCE</scope>
    <source>
        <strain evidence="2">NIAS01</strain>
        <tissue evidence="2">Whole body or cell culture</tissue>
    </source>
</reference>
<evidence type="ECO:0000313" key="3">
    <source>
        <dbReference type="Proteomes" id="UP001107558"/>
    </source>
</evidence>
<keyword evidence="1" id="KW-0732">Signal</keyword>
<proteinExistence type="predicted"/>
<dbReference type="OrthoDB" id="8195466at2759"/>
<dbReference type="AlphaFoldDB" id="A0A9J6CM34"/>